<keyword evidence="10" id="KW-1185">Reference proteome</keyword>
<evidence type="ECO:0000256" key="2">
    <source>
        <dbReference type="ARBA" id="ARBA00022448"/>
    </source>
</evidence>
<keyword evidence="5 7" id="KW-1133">Transmembrane helix</keyword>
<evidence type="ECO:0000256" key="3">
    <source>
        <dbReference type="ARBA" id="ARBA00022475"/>
    </source>
</evidence>
<evidence type="ECO:0000313" key="9">
    <source>
        <dbReference type="EMBL" id="XAH76216.1"/>
    </source>
</evidence>
<dbReference type="Gene3D" id="1.10.3720.10">
    <property type="entry name" value="MetI-like"/>
    <property type="match status" value="1"/>
</dbReference>
<evidence type="ECO:0000256" key="6">
    <source>
        <dbReference type="ARBA" id="ARBA00023136"/>
    </source>
</evidence>
<dbReference type="CDD" id="cd06261">
    <property type="entry name" value="TM_PBP2"/>
    <property type="match status" value="1"/>
</dbReference>
<dbReference type="SUPFAM" id="SSF161098">
    <property type="entry name" value="MetI-like"/>
    <property type="match status" value="1"/>
</dbReference>
<keyword evidence="2 7" id="KW-0813">Transport</keyword>
<dbReference type="Pfam" id="PF00528">
    <property type="entry name" value="BPD_transp_1"/>
    <property type="match status" value="1"/>
</dbReference>
<organism evidence="9 10">
    <name type="scientific">Kineothrix sedimenti</name>
    <dbReference type="NCBI Taxonomy" id="3123317"/>
    <lineage>
        <taxon>Bacteria</taxon>
        <taxon>Bacillati</taxon>
        <taxon>Bacillota</taxon>
        <taxon>Clostridia</taxon>
        <taxon>Lachnospirales</taxon>
        <taxon>Lachnospiraceae</taxon>
        <taxon>Kineothrix</taxon>
    </lineage>
</organism>
<keyword evidence="3" id="KW-1003">Cell membrane</keyword>
<feature type="transmembrane region" description="Helical" evidence="7">
    <location>
        <begin position="136"/>
        <end position="163"/>
    </location>
</feature>
<evidence type="ECO:0000256" key="4">
    <source>
        <dbReference type="ARBA" id="ARBA00022692"/>
    </source>
</evidence>
<evidence type="ECO:0000256" key="7">
    <source>
        <dbReference type="RuleBase" id="RU363032"/>
    </source>
</evidence>
<dbReference type="PROSITE" id="PS50928">
    <property type="entry name" value="ABC_TM1"/>
    <property type="match status" value="1"/>
</dbReference>
<dbReference type="Proteomes" id="UP001451571">
    <property type="component" value="Chromosome"/>
</dbReference>
<dbReference type="PANTHER" id="PTHR47737">
    <property type="entry name" value="GLYCINE BETAINE/PROLINE BETAINE TRANSPORT SYSTEM PERMEASE PROTEIN PROW"/>
    <property type="match status" value="1"/>
</dbReference>
<feature type="domain" description="ABC transmembrane type-1" evidence="8">
    <location>
        <begin position="89"/>
        <end position="268"/>
    </location>
</feature>
<keyword evidence="4 7" id="KW-0812">Transmembrane</keyword>
<dbReference type="PANTHER" id="PTHR47737:SF1">
    <property type="entry name" value="GLYCINE BETAINE_PROLINE BETAINE TRANSPORT SYSTEM PERMEASE PROTEIN PROW"/>
    <property type="match status" value="1"/>
</dbReference>
<evidence type="ECO:0000313" key="10">
    <source>
        <dbReference type="Proteomes" id="UP001451571"/>
    </source>
</evidence>
<keyword evidence="6 7" id="KW-0472">Membrane</keyword>
<sequence length="289" mass="31036">MFSEKLPVGSFVEKGIDWMTQNFSGFFTSIKEALSGVIDGTSWLLTIIPAFVFIILVVLFAWWIAGKGLAIFAGIGLSLIYNLNLWDKTMQTLALVGASTLIALLIGLPLGILMSKSDAANKIIRPILDFMQTMPAFVYLIPAVYFFDLGTVPGAVATIIFAMPPIVRLTNLGIRQVPADVVEAAKSFGSTPAQLLFKVRIPLAVPTIMAGLNQTIMLSLSMVVISAMIGADGLGRTVYEGITQMNIGKGFEGGLAVVIMAMLLDRITQCLGSTPQKSGKEFIKKLLGK</sequence>
<gene>
    <name evidence="9" type="ORF">V6984_10805</name>
</gene>
<comment type="subcellular location">
    <subcellularLocation>
        <location evidence="7">Cell membrane</location>
        <topology evidence="7">Multi-pass membrane protein</topology>
    </subcellularLocation>
    <subcellularLocation>
        <location evidence="1">Membrane</location>
        <topology evidence="1">Multi-pass membrane protein</topology>
    </subcellularLocation>
</comment>
<evidence type="ECO:0000256" key="1">
    <source>
        <dbReference type="ARBA" id="ARBA00004141"/>
    </source>
</evidence>
<protein>
    <submittedName>
        <fullName evidence="9">Proline/glycine betaine ABC transporter permease</fullName>
    </submittedName>
</protein>
<evidence type="ECO:0000256" key="5">
    <source>
        <dbReference type="ARBA" id="ARBA00022989"/>
    </source>
</evidence>
<dbReference type="RefSeq" id="WP_342759791.1">
    <property type="nucleotide sequence ID" value="NZ_CP146256.1"/>
</dbReference>
<name>A0ABZ3F404_9FIRM</name>
<feature type="transmembrane region" description="Helical" evidence="7">
    <location>
        <begin position="69"/>
        <end position="86"/>
    </location>
</feature>
<evidence type="ECO:0000259" key="8">
    <source>
        <dbReference type="PROSITE" id="PS50928"/>
    </source>
</evidence>
<dbReference type="EMBL" id="CP146256">
    <property type="protein sequence ID" value="XAH76216.1"/>
    <property type="molecule type" value="Genomic_DNA"/>
</dbReference>
<feature type="transmembrane region" description="Helical" evidence="7">
    <location>
        <begin position="92"/>
        <end position="115"/>
    </location>
</feature>
<dbReference type="InterPro" id="IPR035906">
    <property type="entry name" value="MetI-like_sf"/>
</dbReference>
<proteinExistence type="inferred from homology"/>
<feature type="transmembrane region" description="Helical" evidence="7">
    <location>
        <begin position="43"/>
        <end position="62"/>
    </location>
</feature>
<accession>A0ABZ3F404</accession>
<comment type="similarity">
    <text evidence="7">Belongs to the binding-protein-dependent transport system permease family.</text>
</comment>
<reference evidence="9 10" key="1">
    <citation type="submission" date="2024-02" db="EMBL/GenBank/DDBJ databases">
        <title>Bacterial strain from lacustrine sediment.</title>
        <authorList>
            <person name="Petit C."/>
            <person name="Fadhlaoui K."/>
        </authorList>
    </citation>
    <scope>NUCLEOTIDE SEQUENCE [LARGE SCALE GENOMIC DNA]</scope>
    <source>
        <strain evidence="9 10">IPX-CK</strain>
    </source>
</reference>
<dbReference type="InterPro" id="IPR000515">
    <property type="entry name" value="MetI-like"/>
</dbReference>